<dbReference type="InterPro" id="IPR053141">
    <property type="entry name" value="Mycobact_SerProt_Inhib_Rv3364c"/>
</dbReference>
<sequence length="147" mass="14938">MKENPPVPDQPTASDVDMSFALDALTEEKGVLHAVLLSTDGLVLAHSGNLPRETADRTAAAASGTLSVAGQVGELAGTHGDVKPRKIIIDLPDSCVLVFGAGHRAVLAVAVAADMTSSLVHVATAATIKTINGLAPALSTRERPGIS</sequence>
<accession>A0ABQ7FQF4</accession>
<organism evidence="2 3">
    <name type="scientific">Streptomyces lycii</name>
    <dbReference type="NCBI Taxonomy" id="2654337"/>
    <lineage>
        <taxon>Bacteria</taxon>
        <taxon>Bacillati</taxon>
        <taxon>Actinomycetota</taxon>
        <taxon>Actinomycetes</taxon>
        <taxon>Kitasatosporales</taxon>
        <taxon>Streptomycetaceae</taxon>
        <taxon>Streptomyces</taxon>
    </lineage>
</organism>
<gene>
    <name evidence="2" type="ORF">GCU69_08480</name>
</gene>
<comment type="caution">
    <text evidence="2">The sequence shown here is derived from an EMBL/GenBank/DDBJ whole genome shotgun (WGS) entry which is preliminary data.</text>
</comment>
<dbReference type="SMART" id="SM00960">
    <property type="entry name" value="Robl_LC7"/>
    <property type="match status" value="1"/>
</dbReference>
<dbReference type="PANTHER" id="PTHR36222">
    <property type="entry name" value="SERINE PROTEASE INHIBITOR RV3364C"/>
    <property type="match status" value="1"/>
</dbReference>
<evidence type="ECO:0000313" key="2">
    <source>
        <dbReference type="EMBL" id="KAF4409522.1"/>
    </source>
</evidence>
<name>A0ABQ7FQF4_9ACTN</name>
<dbReference type="Proteomes" id="UP000621266">
    <property type="component" value="Unassembled WGS sequence"/>
</dbReference>
<dbReference type="Gene3D" id="3.30.450.30">
    <property type="entry name" value="Dynein light chain 2a, cytoplasmic"/>
    <property type="match status" value="1"/>
</dbReference>
<dbReference type="InterPro" id="IPR004942">
    <property type="entry name" value="Roadblock/LAMTOR2_dom"/>
</dbReference>
<proteinExistence type="predicted"/>
<evidence type="ECO:0000313" key="3">
    <source>
        <dbReference type="Proteomes" id="UP000621266"/>
    </source>
</evidence>
<dbReference type="PANTHER" id="PTHR36222:SF1">
    <property type="entry name" value="SERINE PROTEASE INHIBITOR RV3364C"/>
    <property type="match status" value="1"/>
</dbReference>
<dbReference type="SUPFAM" id="SSF103196">
    <property type="entry name" value="Roadblock/LC7 domain"/>
    <property type="match status" value="1"/>
</dbReference>
<protein>
    <submittedName>
        <fullName evidence="2">Roadblock/LC7 domain-containing protein</fullName>
    </submittedName>
</protein>
<dbReference type="Pfam" id="PF03259">
    <property type="entry name" value="Robl_LC7"/>
    <property type="match status" value="1"/>
</dbReference>
<dbReference type="EMBL" id="WHPN01000207">
    <property type="protein sequence ID" value="KAF4409522.1"/>
    <property type="molecule type" value="Genomic_DNA"/>
</dbReference>
<feature type="domain" description="Roadblock/LAMTOR2" evidence="1">
    <location>
        <begin position="18"/>
        <end position="111"/>
    </location>
</feature>
<keyword evidence="3" id="KW-1185">Reference proteome</keyword>
<reference evidence="2 3" key="1">
    <citation type="submission" date="2019-10" db="EMBL/GenBank/DDBJ databases">
        <title>Streptomyces tenebrisbrunneis sp.nov., an endogenous actinomycete isolated from of Lycium ruthenicum.</title>
        <authorList>
            <person name="Ma L."/>
        </authorList>
    </citation>
    <scope>NUCLEOTIDE SEQUENCE [LARGE SCALE GENOMIC DNA]</scope>
    <source>
        <strain evidence="2 3">TRM 66187</strain>
    </source>
</reference>
<evidence type="ECO:0000259" key="1">
    <source>
        <dbReference type="SMART" id="SM00960"/>
    </source>
</evidence>